<proteinExistence type="predicted"/>
<dbReference type="AlphaFoldDB" id="A0A8J3F396"/>
<evidence type="ECO:0000313" key="2">
    <source>
        <dbReference type="EMBL" id="GGI15366.1"/>
    </source>
</evidence>
<protein>
    <submittedName>
        <fullName evidence="2">Uncharacterized protein</fullName>
    </submittedName>
</protein>
<gene>
    <name evidence="2" type="ORF">GCM10007377_15540</name>
</gene>
<organism evidence="2 3">
    <name type="scientific">Galliscardovia ingluviei</name>
    <dbReference type="NCBI Taxonomy" id="1769422"/>
    <lineage>
        <taxon>Bacteria</taxon>
        <taxon>Bacillati</taxon>
        <taxon>Actinomycetota</taxon>
        <taxon>Actinomycetes</taxon>
        <taxon>Bifidobacteriales</taxon>
        <taxon>Bifidobacteriaceae</taxon>
        <taxon>Galliscardovia</taxon>
    </lineage>
</organism>
<dbReference type="RefSeq" id="WP_188355723.1">
    <property type="nucleotide sequence ID" value="NZ_BMDH01000006.1"/>
</dbReference>
<evidence type="ECO:0000313" key="3">
    <source>
        <dbReference type="Proteomes" id="UP000619536"/>
    </source>
</evidence>
<feature type="region of interest" description="Disordered" evidence="1">
    <location>
        <begin position="27"/>
        <end position="46"/>
    </location>
</feature>
<dbReference type="EMBL" id="BMDH01000006">
    <property type="protein sequence ID" value="GGI15366.1"/>
    <property type="molecule type" value="Genomic_DNA"/>
</dbReference>
<reference evidence="2" key="2">
    <citation type="submission" date="2020-09" db="EMBL/GenBank/DDBJ databases">
        <authorList>
            <person name="Sun Q."/>
            <person name="Sedlacek I."/>
        </authorList>
    </citation>
    <scope>NUCLEOTIDE SEQUENCE</scope>
    <source>
        <strain evidence="2">CCM 8606</strain>
    </source>
</reference>
<evidence type="ECO:0000256" key="1">
    <source>
        <dbReference type="SAM" id="MobiDB-lite"/>
    </source>
</evidence>
<reference evidence="2" key="1">
    <citation type="journal article" date="2014" name="Int. J. Syst. Evol. Microbiol.">
        <title>Complete genome sequence of Corynebacterium casei LMG S-19264T (=DSM 44701T), isolated from a smear-ripened cheese.</title>
        <authorList>
            <consortium name="US DOE Joint Genome Institute (JGI-PGF)"/>
            <person name="Walter F."/>
            <person name="Albersmeier A."/>
            <person name="Kalinowski J."/>
            <person name="Ruckert C."/>
        </authorList>
    </citation>
    <scope>NUCLEOTIDE SEQUENCE</scope>
    <source>
        <strain evidence="2">CCM 8606</strain>
    </source>
</reference>
<comment type="caution">
    <text evidence="2">The sequence shown here is derived from an EMBL/GenBank/DDBJ whole genome shotgun (WGS) entry which is preliminary data.</text>
</comment>
<sequence length="133" mass="14748">MAVVNKNVWKQPAKPVGSVVEVQETATDAGVDEGVSGEPVAPTVEHTPVDTPVRAVVEDGYAARARALDERLAAGRKRFSSKMSDETYEALRRAAFERDMQKQAIVEEVLHWALVEGNFDMRVFDAYVQERNS</sequence>
<dbReference type="Proteomes" id="UP000619536">
    <property type="component" value="Unassembled WGS sequence"/>
</dbReference>
<keyword evidence="3" id="KW-1185">Reference proteome</keyword>
<accession>A0A8J3F396</accession>
<name>A0A8J3F396_9BIFI</name>